<evidence type="ECO:0000256" key="7">
    <source>
        <dbReference type="ARBA" id="ARBA00023004"/>
    </source>
</evidence>
<keyword evidence="2" id="KW-0285">Flavoprotein</keyword>
<dbReference type="RefSeq" id="WP_017515068.1">
    <property type="nucleotide sequence ID" value="NZ_CP037900.1"/>
</dbReference>
<gene>
    <name evidence="12" type="ORF">DDF84_002725</name>
</gene>
<evidence type="ECO:0000256" key="5">
    <source>
        <dbReference type="ARBA" id="ARBA00022827"/>
    </source>
</evidence>
<reference evidence="12 13" key="1">
    <citation type="submission" date="2019-03" db="EMBL/GenBank/DDBJ databases">
        <title>Comparative insights into the high quality Complete genome sequence of highly metal resistant Cupriavidus metallidurans strain BS1 isolated from a gold-copper mine.</title>
        <authorList>
            <person name="Mazhar H.S."/>
            <person name="Rensing C."/>
        </authorList>
    </citation>
    <scope>NUCLEOTIDE SEQUENCE [LARGE SCALE GENOMIC DNA]</scope>
    <source>
        <strain evidence="12 13">BS1</strain>
    </source>
</reference>
<dbReference type="PRINTS" id="PR00409">
    <property type="entry name" value="PHDIOXRDTASE"/>
</dbReference>
<evidence type="ECO:0000256" key="8">
    <source>
        <dbReference type="ARBA" id="ARBA00023014"/>
    </source>
</evidence>
<dbReference type="EMBL" id="CP037900">
    <property type="protein sequence ID" value="QBP08733.1"/>
    <property type="molecule type" value="Genomic_DNA"/>
</dbReference>
<dbReference type="OrthoDB" id="9796486at2"/>
<dbReference type="PANTHER" id="PTHR47354:SF8">
    <property type="entry name" value="1,2-PHENYLACETYL-COA EPOXIDASE, SUBUNIT E"/>
    <property type="match status" value="1"/>
</dbReference>
<proteinExistence type="predicted"/>
<evidence type="ECO:0000259" key="11">
    <source>
        <dbReference type="PROSITE" id="PS51384"/>
    </source>
</evidence>
<dbReference type="InterPro" id="IPR050415">
    <property type="entry name" value="MRET"/>
</dbReference>
<dbReference type="Gene3D" id="2.40.30.10">
    <property type="entry name" value="Translation factors"/>
    <property type="match status" value="1"/>
</dbReference>
<protein>
    <submittedName>
        <fullName evidence="12">Ferredoxin--NADP reductase</fullName>
    </submittedName>
</protein>
<feature type="domain" description="FAD-binding FR-type" evidence="11">
    <location>
        <begin position="1"/>
        <end position="106"/>
    </location>
</feature>
<dbReference type="PRINTS" id="PR00371">
    <property type="entry name" value="FPNCR"/>
</dbReference>
<keyword evidence="3" id="KW-0001">2Fe-2S</keyword>
<dbReference type="Pfam" id="PF00175">
    <property type="entry name" value="NAD_binding_1"/>
    <property type="match status" value="1"/>
</dbReference>
<comment type="cofactor">
    <cofactor evidence="9">
        <name>[2Fe-2S] cluster</name>
        <dbReference type="ChEBI" id="CHEBI:190135"/>
    </cofactor>
</comment>
<dbReference type="InterPro" id="IPR001433">
    <property type="entry name" value="OxRdtase_FAD/NAD-bd"/>
</dbReference>
<dbReference type="PROSITE" id="PS51085">
    <property type="entry name" value="2FE2S_FER_2"/>
    <property type="match status" value="1"/>
</dbReference>
<dbReference type="InterPro" id="IPR036010">
    <property type="entry name" value="2Fe-2S_ferredoxin-like_sf"/>
</dbReference>
<dbReference type="InterPro" id="IPR039261">
    <property type="entry name" value="FNR_nucleotide-bd"/>
</dbReference>
<dbReference type="Proteomes" id="UP000253772">
    <property type="component" value="Chromosome c1"/>
</dbReference>
<dbReference type="Gene3D" id="3.10.20.30">
    <property type="match status" value="1"/>
</dbReference>
<dbReference type="Pfam" id="PF00970">
    <property type="entry name" value="FAD_binding_6"/>
    <property type="match status" value="1"/>
</dbReference>
<dbReference type="InterPro" id="IPR012675">
    <property type="entry name" value="Beta-grasp_dom_sf"/>
</dbReference>
<name>A0A482IMJ8_9BURK</name>
<dbReference type="InterPro" id="IPR001041">
    <property type="entry name" value="2Fe-2S_ferredoxin-type"/>
</dbReference>
<dbReference type="InterPro" id="IPR017938">
    <property type="entry name" value="Riboflavin_synthase-like_b-brl"/>
</dbReference>
<evidence type="ECO:0000256" key="6">
    <source>
        <dbReference type="ARBA" id="ARBA00023002"/>
    </source>
</evidence>
<feature type="domain" description="2Fe-2S ferredoxin-type" evidence="10">
    <location>
        <begin position="251"/>
        <end position="339"/>
    </location>
</feature>
<dbReference type="PROSITE" id="PS00197">
    <property type="entry name" value="2FE2S_FER_1"/>
    <property type="match status" value="1"/>
</dbReference>
<dbReference type="InterPro" id="IPR017927">
    <property type="entry name" value="FAD-bd_FR_type"/>
</dbReference>
<accession>A0A482IMJ8</accession>
<dbReference type="PANTHER" id="PTHR47354">
    <property type="entry name" value="NADH OXIDOREDUCTASE HCR"/>
    <property type="match status" value="1"/>
</dbReference>
<evidence type="ECO:0000256" key="3">
    <source>
        <dbReference type="ARBA" id="ARBA00022714"/>
    </source>
</evidence>
<dbReference type="InterPro" id="IPR001709">
    <property type="entry name" value="Flavoprot_Pyr_Nucl_cyt_Rdtase"/>
</dbReference>
<evidence type="ECO:0000259" key="10">
    <source>
        <dbReference type="PROSITE" id="PS51085"/>
    </source>
</evidence>
<evidence type="ECO:0000256" key="1">
    <source>
        <dbReference type="ARBA" id="ARBA00001974"/>
    </source>
</evidence>
<evidence type="ECO:0000256" key="4">
    <source>
        <dbReference type="ARBA" id="ARBA00022723"/>
    </source>
</evidence>
<evidence type="ECO:0000256" key="9">
    <source>
        <dbReference type="ARBA" id="ARBA00034078"/>
    </source>
</evidence>
<comment type="cofactor">
    <cofactor evidence="1">
        <name>FAD</name>
        <dbReference type="ChEBI" id="CHEBI:57692"/>
    </cofactor>
</comment>
<dbReference type="Gene3D" id="3.40.50.80">
    <property type="entry name" value="Nucleotide-binding domain of ferredoxin-NADP reductase (FNR) module"/>
    <property type="match status" value="1"/>
</dbReference>
<dbReference type="SUPFAM" id="SSF63380">
    <property type="entry name" value="Riboflavin synthase domain-like"/>
    <property type="match status" value="1"/>
</dbReference>
<dbReference type="Pfam" id="PF00111">
    <property type="entry name" value="Fer2"/>
    <property type="match status" value="1"/>
</dbReference>
<keyword evidence="4" id="KW-0479">Metal-binding</keyword>
<dbReference type="AlphaFoldDB" id="A0A482IMJ8"/>
<dbReference type="SUPFAM" id="SSF52343">
    <property type="entry name" value="Ferredoxin reductase-like, C-terminal NADP-linked domain"/>
    <property type="match status" value="1"/>
</dbReference>
<dbReference type="GO" id="GO:0051537">
    <property type="term" value="F:2 iron, 2 sulfur cluster binding"/>
    <property type="evidence" value="ECO:0007669"/>
    <property type="project" value="UniProtKB-KW"/>
</dbReference>
<dbReference type="InterPro" id="IPR008333">
    <property type="entry name" value="Cbr1-like_FAD-bd_dom"/>
</dbReference>
<dbReference type="SUPFAM" id="SSF54292">
    <property type="entry name" value="2Fe-2S ferredoxin-like"/>
    <property type="match status" value="1"/>
</dbReference>
<dbReference type="GO" id="GO:0050660">
    <property type="term" value="F:flavin adenine dinucleotide binding"/>
    <property type="evidence" value="ECO:0007669"/>
    <property type="project" value="TreeGrafter"/>
</dbReference>
<evidence type="ECO:0000313" key="13">
    <source>
        <dbReference type="Proteomes" id="UP000253772"/>
    </source>
</evidence>
<keyword evidence="6" id="KW-0560">Oxidoreductase</keyword>
<dbReference type="GO" id="GO:0016491">
    <property type="term" value="F:oxidoreductase activity"/>
    <property type="evidence" value="ECO:0007669"/>
    <property type="project" value="UniProtKB-KW"/>
</dbReference>
<dbReference type="InterPro" id="IPR006058">
    <property type="entry name" value="2Fe2S_fd_BS"/>
</dbReference>
<keyword evidence="8" id="KW-0411">Iron-sulfur</keyword>
<keyword evidence="5" id="KW-0274">FAD</keyword>
<organism evidence="12 13">
    <name type="scientific">Cupriavidus metallidurans</name>
    <dbReference type="NCBI Taxonomy" id="119219"/>
    <lineage>
        <taxon>Bacteria</taxon>
        <taxon>Pseudomonadati</taxon>
        <taxon>Pseudomonadota</taxon>
        <taxon>Betaproteobacteria</taxon>
        <taxon>Burkholderiales</taxon>
        <taxon>Burkholderiaceae</taxon>
        <taxon>Cupriavidus</taxon>
    </lineage>
</organism>
<evidence type="ECO:0000256" key="2">
    <source>
        <dbReference type="ARBA" id="ARBA00022630"/>
    </source>
</evidence>
<evidence type="ECO:0000313" key="12">
    <source>
        <dbReference type="EMBL" id="QBP08733.1"/>
    </source>
</evidence>
<dbReference type="CDD" id="cd06214">
    <property type="entry name" value="PA_degradation_oxidoreductase_like"/>
    <property type="match status" value="1"/>
</dbReference>
<dbReference type="PROSITE" id="PS51384">
    <property type="entry name" value="FAD_FR"/>
    <property type="match status" value="1"/>
</dbReference>
<dbReference type="GO" id="GO:0046872">
    <property type="term" value="F:metal ion binding"/>
    <property type="evidence" value="ECO:0007669"/>
    <property type="project" value="UniProtKB-KW"/>
</dbReference>
<sequence length="339" mass="36358">MQFHRLTVADVVAETEDARSFALAIPEPLRGAFRYRAGQHLTFRVDVGGETLMRSYSLSSAPESLGLPVVTVKRVARGRVSNWFHANVGPGSVLEVSEPTGRFVCDDGAAPLVFCAAGSGITPVLSMIRSALATTTRHITLFYANRDATSVIFGQAIARLVADHPERLAVRWHYDDEHGTPDAQTLGQMLRRNADFHLYLCGPAPFMAMIQQAAGEAGVAGGRVHLERFDAAPVVASAAVTATAAMTSCDARVTMKGEQHAVRVEGGQSLLQAMLEAGLDVPYACEEGYCGSCAAKCLDGEVAHAHNDVFSPDELAAGWILACQARPRHDRPLIITYDV</sequence>
<dbReference type="CDD" id="cd00207">
    <property type="entry name" value="fer2"/>
    <property type="match status" value="1"/>
</dbReference>
<keyword evidence="7" id="KW-0408">Iron</keyword>